<protein>
    <submittedName>
        <fullName evidence="2">Uncharacterized protein</fullName>
    </submittedName>
</protein>
<dbReference type="AlphaFoldDB" id="A0A176Z531"/>
<reference evidence="2 3" key="1">
    <citation type="submission" date="2016-02" db="EMBL/GenBank/DDBJ databases">
        <title>Draft genome sequence of the strain BR 10247T Bradyrhizobium neotropicale isolated from nodules of Centrolobium paraense.</title>
        <authorList>
            <person name="Simoes-Araujo J.L."/>
            <person name="Barauna A.C."/>
            <person name="Silva K."/>
            <person name="Zilli J.E."/>
        </authorList>
    </citation>
    <scope>NUCLEOTIDE SEQUENCE [LARGE SCALE GENOMIC DNA]</scope>
    <source>
        <strain evidence="2 3">BR 10247</strain>
    </source>
</reference>
<accession>A0A176Z531</accession>
<gene>
    <name evidence="2" type="ORF">AXW67_15445</name>
</gene>
<evidence type="ECO:0000256" key="1">
    <source>
        <dbReference type="SAM" id="Phobius"/>
    </source>
</evidence>
<evidence type="ECO:0000313" key="3">
    <source>
        <dbReference type="Proteomes" id="UP000077173"/>
    </source>
</evidence>
<feature type="transmembrane region" description="Helical" evidence="1">
    <location>
        <begin position="12"/>
        <end position="32"/>
    </location>
</feature>
<dbReference type="EMBL" id="LSEF01000061">
    <property type="protein sequence ID" value="OAF15819.1"/>
    <property type="molecule type" value="Genomic_DNA"/>
</dbReference>
<sequence>MHHYASQLIDLLLVLVAAWMVPATIFIAYAYFARLKHPVSESVFGRLLITSLFIITTAIWLPIIAAAITLSLIGHLWSRSRENRARS</sequence>
<dbReference type="RefSeq" id="WP_063679387.1">
    <property type="nucleotide sequence ID" value="NZ_LSEF01000061.1"/>
</dbReference>
<keyword evidence="1" id="KW-0472">Membrane</keyword>
<feature type="transmembrane region" description="Helical" evidence="1">
    <location>
        <begin position="52"/>
        <end position="77"/>
    </location>
</feature>
<keyword evidence="1" id="KW-1133">Transmembrane helix</keyword>
<organism evidence="2 3">
    <name type="scientific">Bradyrhizobium neotropicale</name>
    <dbReference type="NCBI Taxonomy" id="1497615"/>
    <lineage>
        <taxon>Bacteria</taxon>
        <taxon>Pseudomonadati</taxon>
        <taxon>Pseudomonadota</taxon>
        <taxon>Alphaproteobacteria</taxon>
        <taxon>Hyphomicrobiales</taxon>
        <taxon>Nitrobacteraceae</taxon>
        <taxon>Bradyrhizobium</taxon>
    </lineage>
</organism>
<name>A0A176Z531_9BRAD</name>
<dbReference type="GeneID" id="32585760"/>
<evidence type="ECO:0000313" key="2">
    <source>
        <dbReference type="EMBL" id="OAF15819.1"/>
    </source>
</evidence>
<dbReference type="Proteomes" id="UP000077173">
    <property type="component" value="Unassembled WGS sequence"/>
</dbReference>
<proteinExistence type="predicted"/>
<keyword evidence="3" id="KW-1185">Reference proteome</keyword>
<keyword evidence="1" id="KW-0812">Transmembrane</keyword>
<comment type="caution">
    <text evidence="2">The sequence shown here is derived from an EMBL/GenBank/DDBJ whole genome shotgun (WGS) entry which is preliminary data.</text>
</comment>